<name>A0AC34QBL2_9BILA</name>
<accession>A0AC34QBL2</accession>
<organism evidence="1 2">
    <name type="scientific">Panagrolaimus sp. JU765</name>
    <dbReference type="NCBI Taxonomy" id="591449"/>
    <lineage>
        <taxon>Eukaryota</taxon>
        <taxon>Metazoa</taxon>
        <taxon>Ecdysozoa</taxon>
        <taxon>Nematoda</taxon>
        <taxon>Chromadorea</taxon>
        <taxon>Rhabditida</taxon>
        <taxon>Tylenchina</taxon>
        <taxon>Panagrolaimomorpha</taxon>
        <taxon>Panagrolaimoidea</taxon>
        <taxon>Panagrolaimidae</taxon>
        <taxon>Panagrolaimus</taxon>
    </lineage>
</organism>
<evidence type="ECO:0000313" key="1">
    <source>
        <dbReference type="Proteomes" id="UP000887576"/>
    </source>
</evidence>
<sequence length="1603" mass="180235">MNNYFSLFCGNQSLLEHAVYNNTTSTIPHIAECYQQSILVFIPSFFLIIFTPLVLYSLYKSNNGPLKFCSFATLRILISIILLVNVFVLLGYGIIQRLSTGNEPSMKYLIAYGILHIALCIAFVLALASRNRGLVSSGVLFNFWLLLAICGFSEFRHKLNIFLYESEDEQEDVDRFRFYLFMIYYPLVLLQLLASCFADSPRYKIADKKLCPELYSSFLSQITFNWFTGLAITGYKRPLESDDLWDLNPRDTSKHLLQKFQKNYDDHLDTADISRDKRPSWFAVPENAAKSRNIQGRQIYISEPPSIIMPLFKTFRWPFLAGAFYKLLFDLMQFVPPQVLKHLINFIENEDQPLWVGVGLSLFLFTVALVQSMILHQYFHNMFRLGMNIRSILTSVVYRKALFLSNKARKNRTVGEIVNLMAVDIQRIQDLTSFINLFWSAPLQIILSVYFLMRLLGVAVIGGLAVLILMAPLNYFISIKMRDFQVQQMKFKDERLKMTAEALNGMKVLKLYAWEESMQKMILDIRRKEIKILRKLAYLNAATAMSWSCAPFLVAVVTFGVYVTIDPENNVLTPQITFVALSLFNILRFPLAILAMIMGQAVQSHVSNKRLKSFLAENEIEHLPAPDGIKSDVAVGIKNGLFQWDDGEEFKLQNINLTVRKGSLVAVVGRIGCGKSSLLSAILGELQCVDGGVAVSGSVAYVPQQPWIQNMSLKKNILFNQSYHERLYDQVLESCSLTTDLDALPAGDETEIGEKGINLSGGQKQRVSLARAVYSQKDIYLLDDPLSAVDAHVGKHIFDNVIANQTGLLKYHTRILVTHGLHYLKHCDQIVVMKDGRISESGSYQDLINSSGEFATILEEFLIEEAKNRARSVSFGEDADEVKEVLQDLEKLDPRKKQAVQRQISENIERLSPPVTADGPRFDKKTIDDLEKAPLINNISANGTMKKDAPPTTNEKSKLIEKEGMETGKVKFSVYWDYLRAIGLKITVFFFMVYVLSSILGVYSNLYLADWSDHAVEIQRGENGSSGSQTRIVVYAFLGVGQVVFVCVASIIMALGMVIASRTLHEKMLTNILRSPMSFFDVTPLGRILNRFGKDINLMDTSLPASLINMISMVIQAIFIISVPIIVTPFIVMPLIPVLYGYFLLLDVDGLDAAIPRSLLSFVRTMIASVEILGVIAYATPMFLLPASILAIIYFLVLRFYVSTSRQLKRLESTTRSPIYSHFQESIQGATSIRAYHCTEHFLIESQKKVDNNLITYYPSIVANRWLAVRLELVGNLIVLLSALLAVLMRGSPGITAGLVGLSVAYAFNITQTLNWAVRMTSELETNVVAIERIKEYSETPTEAALETKIKLSKQWPSRGSVNFEELQIRYRPELDLVLKGISAHIRSEEKVGIVGRTGAGKSSLMMALFRLVEPSSGKILIDGVDISMIGLADLRSRLTIVPQDPVLFSGTLRTNLDPFKKHTDEELWRVLKLTHMDTYVASLTDLLDHKVSEGGENLSVGQRQLICLARALLRKSKLLVLDEAAASVDMETDQLIQRTIREQFADCTVLTIAHRLHSVVDSDRLMVLDAGRISEFDNPQTLLSLKNSVFHSMAIDAGLVSG</sequence>
<evidence type="ECO:0000313" key="2">
    <source>
        <dbReference type="WBParaSite" id="JU765_v2.g14892.t1"/>
    </source>
</evidence>
<dbReference type="Proteomes" id="UP000887576">
    <property type="component" value="Unplaced"/>
</dbReference>
<protein>
    <submittedName>
        <fullName evidence="2">Uncharacterized protein</fullName>
    </submittedName>
</protein>
<proteinExistence type="predicted"/>
<dbReference type="WBParaSite" id="JU765_v2.g14892.t1">
    <property type="protein sequence ID" value="JU765_v2.g14892.t1"/>
    <property type="gene ID" value="JU765_v2.g14892"/>
</dbReference>
<reference evidence="2" key="1">
    <citation type="submission" date="2022-11" db="UniProtKB">
        <authorList>
            <consortium name="WormBaseParasite"/>
        </authorList>
    </citation>
    <scope>IDENTIFICATION</scope>
</reference>